<evidence type="ECO:0000259" key="8">
    <source>
        <dbReference type="Pfam" id="PF02384"/>
    </source>
</evidence>
<feature type="domain" description="N6 adenine-specific DNA methyltransferase N-terminal" evidence="9">
    <location>
        <begin position="9"/>
        <end position="49"/>
    </location>
</feature>
<comment type="similarity">
    <text evidence="1">Belongs to the N(4)/N(6)-methyltransferase family.</text>
</comment>
<dbReference type="Gene3D" id="3.40.50.150">
    <property type="entry name" value="Vaccinia Virus protein VP39"/>
    <property type="match status" value="1"/>
</dbReference>
<evidence type="ECO:0000313" key="11">
    <source>
        <dbReference type="Proteomes" id="UP000236753"/>
    </source>
</evidence>
<gene>
    <name evidence="10" type="ORF">SAMN05216334_1196</name>
</gene>
<evidence type="ECO:0000259" key="9">
    <source>
        <dbReference type="Pfam" id="PF12161"/>
    </source>
</evidence>
<dbReference type="InterPro" id="IPR051537">
    <property type="entry name" value="DNA_Adenine_Mtase"/>
</dbReference>
<dbReference type="EMBL" id="FNUX01000019">
    <property type="protein sequence ID" value="SEF99416.1"/>
    <property type="molecule type" value="Genomic_DNA"/>
</dbReference>
<dbReference type="SUPFAM" id="SSF53335">
    <property type="entry name" value="S-adenosyl-L-methionine-dependent methyltransferases"/>
    <property type="match status" value="1"/>
</dbReference>
<dbReference type="EC" id="2.1.1.72" evidence="2"/>
<organism evidence="10 11">
    <name type="scientific">Nitrosomonas ureae</name>
    <dbReference type="NCBI Taxonomy" id="44577"/>
    <lineage>
        <taxon>Bacteria</taxon>
        <taxon>Pseudomonadati</taxon>
        <taxon>Pseudomonadota</taxon>
        <taxon>Betaproteobacteria</taxon>
        <taxon>Nitrosomonadales</taxon>
        <taxon>Nitrosomonadaceae</taxon>
        <taxon>Nitrosomonas</taxon>
    </lineage>
</organism>
<dbReference type="InterPro" id="IPR022749">
    <property type="entry name" value="D12N6_MeTrfase_N"/>
</dbReference>
<keyword evidence="6" id="KW-0680">Restriction system</keyword>
<evidence type="ECO:0000256" key="3">
    <source>
        <dbReference type="ARBA" id="ARBA00022603"/>
    </source>
</evidence>
<dbReference type="AlphaFoldDB" id="A0A1H5WJF3"/>
<dbReference type="InterPro" id="IPR029063">
    <property type="entry name" value="SAM-dependent_MTases_sf"/>
</dbReference>
<evidence type="ECO:0000256" key="4">
    <source>
        <dbReference type="ARBA" id="ARBA00022679"/>
    </source>
</evidence>
<keyword evidence="5" id="KW-0949">S-adenosyl-L-methionine</keyword>
<evidence type="ECO:0000256" key="2">
    <source>
        <dbReference type="ARBA" id="ARBA00011900"/>
    </source>
</evidence>
<feature type="domain" description="DNA methylase adenine-specific" evidence="8">
    <location>
        <begin position="121"/>
        <end position="189"/>
    </location>
</feature>
<dbReference type="InterPro" id="IPR038333">
    <property type="entry name" value="T1MK-like_N_sf"/>
</dbReference>
<dbReference type="GO" id="GO:0003677">
    <property type="term" value="F:DNA binding"/>
    <property type="evidence" value="ECO:0007669"/>
    <property type="project" value="InterPro"/>
</dbReference>
<dbReference type="InterPro" id="IPR003356">
    <property type="entry name" value="DNA_methylase_A-5"/>
</dbReference>
<dbReference type="GO" id="GO:0009307">
    <property type="term" value="P:DNA restriction-modification system"/>
    <property type="evidence" value="ECO:0007669"/>
    <property type="project" value="UniProtKB-KW"/>
</dbReference>
<evidence type="ECO:0000256" key="5">
    <source>
        <dbReference type="ARBA" id="ARBA00022691"/>
    </source>
</evidence>
<dbReference type="Proteomes" id="UP000236753">
    <property type="component" value="Unassembled WGS sequence"/>
</dbReference>
<dbReference type="RefSeq" id="WP_103966963.1">
    <property type="nucleotide sequence ID" value="NZ_FNUX01000019.1"/>
</dbReference>
<name>A0A1H5WJF3_9PROT</name>
<dbReference type="GO" id="GO:0009007">
    <property type="term" value="F:site-specific DNA-methyltransferase (adenine-specific) activity"/>
    <property type="evidence" value="ECO:0007669"/>
    <property type="project" value="UniProtKB-EC"/>
</dbReference>
<proteinExistence type="inferred from homology"/>
<protein>
    <recommendedName>
        <fullName evidence="2">site-specific DNA-methyltransferase (adenine-specific)</fullName>
        <ecNumber evidence="2">2.1.1.72</ecNumber>
    </recommendedName>
</protein>
<evidence type="ECO:0000256" key="7">
    <source>
        <dbReference type="ARBA" id="ARBA00047942"/>
    </source>
</evidence>
<dbReference type="PANTHER" id="PTHR42933">
    <property type="entry name" value="SLR6095 PROTEIN"/>
    <property type="match status" value="1"/>
</dbReference>
<evidence type="ECO:0000256" key="6">
    <source>
        <dbReference type="ARBA" id="ARBA00022747"/>
    </source>
</evidence>
<sequence>MSKITSDIVAKLWNLCNILKDDGVTYHQYVTELTYLLFLKMAKETGTENQLPQGYRWTDLESKAAPDRLEFYKMLLIHLGGHGAALVQEIFANASSFIRKPATLSTLVAEIDKLDWYSVHREDLGDLYEGLLEKNANEKKSGAGQYFTPRPLVNCMVNVMRPALTDIIQDPAAGTGGFLIAANHYLRTHGVC</sequence>
<reference evidence="10 11" key="1">
    <citation type="submission" date="2016-10" db="EMBL/GenBank/DDBJ databases">
        <authorList>
            <person name="de Groot N.N."/>
        </authorList>
    </citation>
    <scope>NUCLEOTIDE SEQUENCE [LARGE SCALE GENOMIC DNA]</scope>
    <source>
        <strain evidence="10 11">Nm13</strain>
    </source>
</reference>
<keyword evidence="4" id="KW-0808">Transferase</keyword>
<dbReference type="OrthoDB" id="9784823at2"/>
<evidence type="ECO:0000256" key="1">
    <source>
        <dbReference type="ARBA" id="ARBA00006594"/>
    </source>
</evidence>
<evidence type="ECO:0000313" key="10">
    <source>
        <dbReference type="EMBL" id="SEF99416.1"/>
    </source>
</evidence>
<dbReference type="PANTHER" id="PTHR42933:SF4">
    <property type="entry name" value="TYPE I RESTRICTION ENZYME ECOKI METHYLASE SUBUNIT"/>
    <property type="match status" value="1"/>
</dbReference>
<dbReference type="Pfam" id="PF12161">
    <property type="entry name" value="HsdM_N"/>
    <property type="match status" value="1"/>
</dbReference>
<keyword evidence="3" id="KW-0489">Methyltransferase</keyword>
<dbReference type="Gene3D" id="1.20.1260.30">
    <property type="match status" value="1"/>
</dbReference>
<dbReference type="Pfam" id="PF02384">
    <property type="entry name" value="N6_Mtase"/>
    <property type="match status" value="1"/>
</dbReference>
<dbReference type="PRINTS" id="PR00507">
    <property type="entry name" value="N12N6MTFRASE"/>
</dbReference>
<accession>A0A1H5WJF3</accession>
<comment type="catalytic activity">
    <reaction evidence="7">
        <text>a 2'-deoxyadenosine in DNA + S-adenosyl-L-methionine = an N(6)-methyl-2'-deoxyadenosine in DNA + S-adenosyl-L-homocysteine + H(+)</text>
        <dbReference type="Rhea" id="RHEA:15197"/>
        <dbReference type="Rhea" id="RHEA-COMP:12418"/>
        <dbReference type="Rhea" id="RHEA-COMP:12419"/>
        <dbReference type="ChEBI" id="CHEBI:15378"/>
        <dbReference type="ChEBI" id="CHEBI:57856"/>
        <dbReference type="ChEBI" id="CHEBI:59789"/>
        <dbReference type="ChEBI" id="CHEBI:90615"/>
        <dbReference type="ChEBI" id="CHEBI:90616"/>
        <dbReference type="EC" id="2.1.1.72"/>
    </reaction>
</comment>
<dbReference type="GO" id="GO:0032259">
    <property type="term" value="P:methylation"/>
    <property type="evidence" value="ECO:0007669"/>
    <property type="project" value="UniProtKB-KW"/>
</dbReference>
<dbReference type="GO" id="GO:0008170">
    <property type="term" value="F:N-methyltransferase activity"/>
    <property type="evidence" value="ECO:0007669"/>
    <property type="project" value="InterPro"/>
</dbReference>